<dbReference type="Pfam" id="PF02826">
    <property type="entry name" value="2-Hacid_dh_C"/>
    <property type="match status" value="1"/>
</dbReference>
<dbReference type="InterPro" id="IPR050223">
    <property type="entry name" value="D-isomer_2-hydroxyacid_DH"/>
</dbReference>
<keyword evidence="1" id="KW-0560">Oxidoreductase</keyword>
<dbReference type="CDD" id="cd12167">
    <property type="entry name" value="2-Hacid_dh_8"/>
    <property type="match status" value="1"/>
</dbReference>
<evidence type="ECO:0000256" key="1">
    <source>
        <dbReference type="ARBA" id="ARBA00023002"/>
    </source>
</evidence>
<evidence type="ECO:0000313" key="4">
    <source>
        <dbReference type="EMBL" id="GAA2067029.1"/>
    </source>
</evidence>
<dbReference type="PANTHER" id="PTHR10996">
    <property type="entry name" value="2-HYDROXYACID DEHYDROGENASE-RELATED"/>
    <property type="match status" value="1"/>
</dbReference>
<gene>
    <name evidence="4" type="ORF">GCM10009801_14010</name>
</gene>
<keyword evidence="5" id="KW-1185">Reference proteome</keyword>
<dbReference type="PANTHER" id="PTHR10996:SF178">
    <property type="entry name" value="2-HYDROXYACID DEHYDROGENASE YGL185C-RELATED"/>
    <property type="match status" value="1"/>
</dbReference>
<accession>A0ABP5HB03</accession>
<dbReference type="EMBL" id="BAAAPE010000002">
    <property type="protein sequence ID" value="GAA2067029.1"/>
    <property type="molecule type" value="Genomic_DNA"/>
</dbReference>
<reference evidence="5" key="1">
    <citation type="journal article" date="2019" name="Int. J. Syst. Evol. Microbiol.">
        <title>The Global Catalogue of Microorganisms (GCM) 10K type strain sequencing project: providing services to taxonomists for standard genome sequencing and annotation.</title>
        <authorList>
            <consortium name="The Broad Institute Genomics Platform"/>
            <consortium name="The Broad Institute Genome Sequencing Center for Infectious Disease"/>
            <person name="Wu L."/>
            <person name="Ma J."/>
        </authorList>
    </citation>
    <scope>NUCLEOTIDE SEQUENCE [LARGE SCALE GENOMIC DNA]</scope>
    <source>
        <strain evidence="5">JCM 15478</strain>
    </source>
</reference>
<protein>
    <submittedName>
        <fullName evidence="4">Hydroxyacid dehydrogenase</fullName>
    </submittedName>
</protein>
<evidence type="ECO:0000313" key="5">
    <source>
        <dbReference type="Proteomes" id="UP001500016"/>
    </source>
</evidence>
<sequence>MLREADVLVSGWGTSTRGRGLRALAPRLGALVHTAGSVRTLVDDAVLASGVAVSSQADNNALPVAEYALAMILLSGKAVFAAQHAYRTARTASAASAAPEASGLPAARGTYGLRVGIIGASRTGRRVCELLRPFDVEVLLHDPYTSAPEAARLGARPVALDELMASCRVVSLHAPLLDATRGMITAALLRLLPDGATFVNTARGALVDQDALVAELATGRIHAVLDVTDPEVPEPGSPLWTLPNLVLTPHTAGSAGNEVRRLGDSAVREIERLAHGEPLAHPVTREYLARTA</sequence>
<evidence type="ECO:0000256" key="2">
    <source>
        <dbReference type="ARBA" id="ARBA00023027"/>
    </source>
</evidence>
<keyword evidence="2" id="KW-0520">NAD</keyword>
<name>A0ABP5HB03_9ACTN</name>
<dbReference type="InterPro" id="IPR036291">
    <property type="entry name" value="NAD(P)-bd_dom_sf"/>
</dbReference>
<feature type="domain" description="D-isomer specific 2-hydroxyacid dehydrogenase NAD-binding" evidence="3">
    <location>
        <begin position="104"/>
        <end position="252"/>
    </location>
</feature>
<comment type="caution">
    <text evidence="4">The sequence shown here is derived from an EMBL/GenBank/DDBJ whole genome shotgun (WGS) entry which is preliminary data.</text>
</comment>
<dbReference type="Gene3D" id="3.40.50.720">
    <property type="entry name" value="NAD(P)-binding Rossmann-like Domain"/>
    <property type="match status" value="2"/>
</dbReference>
<evidence type="ECO:0000259" key="3">
    <source>
        <dbReference type="Pfam" id="PF02826"/>
    </source>
</evidence>
<organism evidence="4 5">
    <name type="scientific">Streptomyces albiaxialis</name>
    <dbReference type="NCBI Taxonomy" id="329523"/>
    <lineage>
        <taxon>Bacteria</taxon>
        <taxon>Bacillati</taxon>
        <taxon>Actinomycetota</taxon>
        <taxon>Actinomycetes</taxon>
        <taxon>Kitasatosporales</taxon>
        <taxon>Streptomycetaceae</taxon>
        <taxon>Streptomyces</taxon>
    </lineage>
</organism>
<proteinExistence type="predicted"/>
<dbReference type="Proteomes" id="UP001500016">
    <property type="component" value="Unassembled WGS sequence"/>
</dbReference>
<dbReference type="SUPFAM" id="SSF51735">
    <property type="entry name" value="NAD(P)-binding Rossmann-fold domains"/>
    <property type="match status" value="1"/>
</dbReference>
<dbReference type="InterPro" id="IPR006140">
    <property type="entry name" value="D-isomer_DH_NAD-bd"/>
</dbReference>